<dbReference type="AlphaFoldDB" id="A0A8J2MHZ4"/>
<feature type="domain" description="BTB" evidence="1">
    <location>
        <begin position="260"/>
        <end position="327"/>
    </location>
</feature>
<reference evidence="2" key="1">
    <citation type="submission" date="2021-04" db="EMBL/GenBank/DDBJ databases">
        <authorList>
            <person name="Chebbi M.A.C M."/>
        </authorList>
    </citation>
    <scope>NUCLEOTIDE SEQUENCE</scope>
</reference>
<dbReference type="FunFam" id="3.30.710.10:FF:000159">
    <property type="entry name" value="Speckle-type POZ protein B"/>
    <property type="match status" value="1"/>
</dbReference>
<dbReference type="Gene3D" id="3.30.710.10">
    <property type="entry name" value="Potassium Channel Kv1.1, Chain A"/>
    <property type="match status" value="1"/>
</dbReference>
<gene>
    <name evidence="2" type="ORF">HICCMSTLAB_LOCUS4158</name>
</gene>
<proteinExistence type="predicted"/>
<dbReference type="EMBL" id="CAJNRD030001118">
    <property type="protein sequence ID" value="CAG5084623.1"/>
    <property type="molecule type" value="Genomic_DNA"/>
</dbReference>
<dbReference type="PANTHER" id="PTHR24413">
    <property type="entry name" value="SPECKLE-TYPE POZ PROTEIN"/>
    <property type="match status" value="1"/>
</dbReference>
<protein>
    <submittedName>
        <fullName evidence="2">Similar to spop: Speckle-type POZ protein (Xenopus tropicalis)</fullName>
    </submittedName>
</protein>
<dbReference type="PROSITE" id="PS50097">
    <property type="entry name" value="BTB"/>
    <property type="match status" value="1"/>
</dbReference>
<dbReference type="Pfam" id="PF00651">
    <property type="entry name" value="BTB"/>
    <property type="match status" value="1"/>
</dbReference>
<dbReference type="InterPro" id="IPR011333">
    <property type="entry name" value="SKP1/BTB/POZ_sf"/>
</dbReference>
<keyword evidence="3" id="KW-1185">Reference proteome</keyword>
<name>A0A8J2MHZ4_COTCN</name>
<evidence type="ECO:0000313" key="3">
    <source>
        <dbReference type="Proteomes" id="UP000786811"/>
    </source>
</evidence>
<dbReference type="Proteomes" id="UP000786811">
    <property type="component" value="Unassembled WGS sequence"/>
</dbReference>
<dbReference type="Gene3D" id="1.25.40.420">
    <property type="match status" value="1"/>
</dbReference>
<organism evidence="2 3">
    <name type="scientific">Cotesia congregata</name>
    <name type="common">Parasitoid wasp</name>
    <name type="synonym">Apanteles congregatus</name>
    <dbReference type="NCBI Taxonomy" id="51543"/>
    <lineage>
        <taxon>Eukaryota</taxon>
        <taxon>Metazoa</taxon>
        <taxon>Ecdysozoa</taxon>
        <taxon>Arthropoda</taxon>
        <taxon>Hexapoda</taxon>
        <taxon>Insecta</taxon>
        <taxon>Pterygota</taxon>
        <taxon>Neoptera</taxon>
        <taxon>Endopterygota</taxon>
        <taxon>Hymenoptera</taxon>
        <taxon>Apocrita</taxon>
        <taxon>Ichneumonoidea</taxon>
        <taxon>Braconidae</taxon>
        <taxon>Microgastrinae</taxon>
        <taxon>Cotesia</taxon>
    </lineage>
</organism>
<dbReference type="SUPFAM" id="SSF49599">
    <property type="entry name" value="TRAF domain-like"/>
    <property type="match status" value="1"/>
</dbReference>
<dbReference type="SMART" id="SM00225">
    <property type="entry name" value="BTB"/>
    <property type="match status" value="1"/>
</dbReference>
<dbReference type="SUPFAM" id="SSF54695">
    <property type="entry name" value="POZ domain"/>
    <property type="match status" value="1"/>
</dbReference>
<comment type="caution">
    <text evidence="2">The sequence shown here is derived from an EMBL/GenBank/DDBJ whole genome shotgun (WGS) entry which is preliminary data.</text>
</comment>
<dbReference type="InterPro" id="IPR000210">
    <property type="entry name" value="BTB/POZ_dom"/>
</dbReference>
<evidence type="ECO:0000313" key="2">
    <source>
        <dbReference type="EMBL" id="CAG5084623.1"/>
    </source>
</evidence>
<dbReference type="OrthoDB" id="10249567at2759"/>
<sequence>MNVHIIYDSSMVRYHIMYKDIDSLVLNYDVTFAVFATIFVRFKKTQISDATRKKENSKNYISDIIEEKSGSDKFWNQFDRSKKITCDKVEAESYSYSVEHPNVYKWNIMNITSYIECASVDGITLESLEFSADCTRTQMLISLHPKNGGRKVRTKYRLYLLNNERNKIRPCFNDVKSQYVSQLTNEVVIDTCIGKMDIDASELLNRKDEFLQADDSLTICVDITVYDDPMTIANPINSLKGSGRKLADDFKDLLTTKTKSDIVIIVGNKKFDAHKVILIARSSFFEAMFSHDMKENKENEVTIPDIDPKVFGKLLEFIYTDQIDDLDDFANELLEASDKYQLQGLKETCEVSLAKNLNTENAIKLLILADRYNATQLKEIVIAHIIINFTEVKNTEDYKALGKSQPSLAVVLLQKFVDGIHLK</sequence>
<accession>A0A8J2MHZ4</accession>
<evidence type="ECO:0000259" key="1">
    <source>
        <dbReference type="PROSITE" id="PS50097"/>
    </source>
</evidence>